<name>A0A330L9V3_9BACT</name>
<dbReference type="OrthoDB" id="2676521at2"/>
<evidence type="ECO:0000259" key="1">
    <source>
        <dbReference type="Pfam" id="PF00535"/>
    </source>
</evidence>
<dbReference type="AlphaFoldDB" id="A0A330L9V3"/>
<reference evidence="3" key="1">
    <citation type="submission" date="2018-04" db="EMBL/GenBank/DDBJ databases">
        <authorList>
            <person name="Lucker S."/>
            <person name="Sakoula D."/>
        </authorList>
    </citation>
    <scope>NUCLEOTIDE SEQUENCE [LARGE SCALE GENOMIC DNA]</scope>
</reference>
<dbReference type="GO" id="GO:0050501">
    <property type="term" value="F:hyaluronan synthase activity"/>
    <property type="evidence" value="ECO:0007669"/>
    <property type="project" value="UniProtKB-EC"/>
</dbReference>
<gene>
    <name evidence="2" type="ORF">NITLEN_40107</name>
</gene>
<sequence>MLTERVTLYIPVYNAARYLHEVLPAVMAQTYPLAEVLVVDDGSVDDSAHIVEQATATARYPMRLIRHDRNRGLGAARNTAIEHTTTPIIAAIDSDVVLEPDWLATLLPLLREPGIAGAGGRLIERYVIGPGDVWRDTFMRQSHGDVAREVGGLFGSNTVFWTDMLRSVEGYDPRCRTNGEDAIMAERLKAIGLRFRYTPDARCWHLRQDTVPSIMNTFWRWLYFSKQDEKLVVSKVLRSSVQNFRDLFWTMSRSIRAGKLSCVWIALLLPFYRSCKDWQCYVVARKKGGSV</sequence>
<keyword evidence="2" id="KW-0328">Glycosyltransferase</keyword>
<dbReference type="Gene3D" id="3.90.550.10">
    <property type="entry name" value="Spore Coat Polysaccharide Biosynthesis Protein SpsA, Chain A"/>
    <property type="match status" value="1"/>
</dbReference>
<dbReference type="InterPro" id="IPR001173">
    <property type="entry name" value="Glyco_trans_2-like"/>
</dbReference>
<keyword evidence="2" id="KW-0808">Transferase</keyword>
<dbReference type="Proteomes" id="UP000248168">
    <property type="component" value="Unassembled WGS sequence"/>
</dbReference>
<dbReference type="CDD" id="cd06423">
    <property type="entry name" value="CESA_like"/>
    <property type="match status" value="1"/>
</dbReference>
<accession>A0A330L9V3</accession>
<dbReference type="PANTHER" id="PTHR43685:SF3">
    <property type="entry name" value="SLR2126 PROTEIN"/>
    <property type="match status" value="1"/>
</dbReference>
<dbReference type="PANTHER" id="PTHR43685">
    <property type="entry name" value="GLYCOSYLTRANSFERASE"/>
    <property type="match status" value="1"/>
</dbReference>
<keyword evidence="3" id="KW-1185">Reference proteome</keyword>
<dbReference type="EMBL" id="OUNR01000017">
    <property type="protein sequence ID" value="SPP65634.1"/>
    <property type="molecule type" value="Genomic_DNA"/>
</dbReference>
<dbReference type="InterPro" id="IPR029044">
    <property type="entry name" value="Nucleotide-diphossugar_trans"/>
</dbReference>
<dbReference type="InterPro" id="IPR050834">
    <property type="entry name" value="Glycosyltransf_2"/>
</dbReference>
<dbReference type="EC" id="2.4.1.212" evidence="2"/>
<dbReference type="SUPFAM" id="SSF53448">
    <property type="entry name" value="Nucleotide-diphospho-sugar transferases"/>
    <property type="match status" value="1"/>
</dbReference>
<organism evidence="2 3">
    <name type="scientific">Nitrospira lenta</name>
    <dbReference type="NCBI Taxonomy" id="1436998"/>
    <lineage>
        <taxon>Bacteria</taxon>
        <taxon>Pseudomonadati</taxon>
        <taxon>Nitrospirota</taxon>
        <taxon>Nitrospiria</taxon>
        <taxon>Nitrospirales</taxon>
        <taxon>Nitrospiraceae</taxon>
        <taxon>Nitrospira</taxon>
    </lineage>
</organism>
<evidence type="ECO:0000313" key="3">
    <source>
        <dbReference type="Proteomes" id="UP000248168"/>
    </source>
</evidence>
<dbReference type="RefSeq" id="WP_121989892.1">
    <property type="nucleotide sequence ID" value="NZ_OUNR01000017.1"/>
</dbReference>
<protein>
    <submittedName>
        <fullName evidence="2">Putative Hyaluronan synthase</fullName>
        <ecNumber evidence="2">2.4.1.212</ecNumber>
    </submittedName>
</protein>
<feature type="domain" description="Glycosyltransferase 2-like" evidence="1">
    <location>
        <begin position="8"/>
        <end position="137"/>
    </location>
</feature>
<evidence type="ECO:0000313" key="2">
    <source>
        <dbReference type="EMBL" id="SPP65634.1"/>
    </source>
</evidence>
<dbReference type="Pfam" id="PF00535">
    <property type="entry name" value="Glycos_transf_2"/>
    <property type="match status" value="1"/>
</dbReference>
<proteinExistence type="predicted"/>
<dbReference type="InParanoid" id="A0A330L9V3"/>